<name>A0A2V1CZ74_9PLEO</name>
<evidence type="ECO:0000313" key="2">
    <source>
        <dbReference type="Proteomes" id="UP000244855"/>
    </source>
</evidence>
<gene>
    <name evidence="1" type="ORF">DM02DRAFT_678291</name>
</gene>
<sequence length="81" mass="9068">MVWLCPQWINRSESLKTAFFTLSPMFPSTSALLPITITVLAAPASTPRLVVLEHHEIKYDEEAIQLLPCNAEWGKLETSSP</sequence>
<organism evidence="1 2">
    <name type="scientific">Periconia macrospinosa</name>
    <dbReference type="NCBI Taxonomy" id="97972"/>
    <lineage>
        <taxon>Eukaryota</taxon>
        <taxon>Fungi</taxon>
        <taxon>Dikarya</taxon>
        <taxon>Ascomycota</taxon>
        <taxon>Pezizomycotina</taxon>
        <taxon>Dothideomycetes</taxon>
        <taxon>Pleosporomycetidae</taxon>
        <taxon>Pleosporales</taxon>
        <taxon>Massarineae</taxon>
        <taxon>Periconiaceae</taxon>
        <taxon>Periconia</taxon>
    </lineage>
</organism>
<feature type="non-terminal residue" evidence="1">
    <location>
        <position position="81"/>
    </location>
</feature>
<accession>A0A2V1CZ74</accession>
<evidence type="ECO:0000313" key="1">
    <source>
        <dbReference type="EMBL" id="PVH91005.1"/>
    </source>
</evidence>
<dbReference type="EMBL" id="KZ805995">
    <property type="protein sequence ID" value="PVH91005.1"/>
    <property type="molecule type" value="Genomic_DNA"/>
</dbReference>
<keyword evidence="2" id="KW-1185">Reference proteome</keyword>
<reference evidence="1 2" key="1">
    <citation type="journal article" date="2018" name="Sci. Rep.">
        <title>Comparative genomics provides insights into the lifestyle and reveals functional heterogeneity of dark septate endophytic fungi.</title>
        <authorList>
            <person name="Knapp D.G."/>
            <person name="Nemeth J.B."/>
            <person name="Barry K."/>
            <person name="Hainaut M."/>
            <person name="Henrissat B."/>
            <person name="Johnson J."/>
            <person name="Kuo A."/>
            <person name="Lim J.H.P."/>
            <person name="Lipzen A."/>
            <person name="Nolan M."/>
            <person name="Ohm R.A."/>
            <person name="Tamas L."/>
            <person name="Grigoriev I.V."/>
            <person name="Spatafora J.W."/>
            <person name="Nagy L.G."/>
            <person name="Kovacs G.M."/>
        </authorList>
    </citation>
    <scope>NUCLEOTIDE SEQUENCE [LARGE SCALE GENOMIC DNA]</scope>
    <source>
        <strain evidence="1 2">DSE2036</strain>
    </source>
</reference>
<dbReference type="Proteomes" id="UP000244855">
    <property type="component" value="Unassembled WGS sequence"/>
</dbReference>
<protein>
    <submittedName>
        <fullName evidence="1">Uncharacterized protein</fullName>
    </submittedName>
</protein>
<proteinExistence type="predicted"/>
<dbReference type="AlphaFoldDB" id="A0A2V1CZ74"/>